<evidence type="ECO:0000313" key="3">
    <source>
        <dbReference type="Proteomes" id="UP001295423"/>
    </source>
</evidence>
<organism evidence="2 3">
    <name type="scientific">Cylindrotheca closterium</name>
    <dbReference type="NCBI Taxonomy" id="2856"/>
    <lineage>
        <taxon>Eukaryota</taxon>
        <taxon>Sar</taxon>
        <taxon>Stramenopiles</taxon>
        <taxon>Ochrophyta</taxon>
        <taxon>Bacillariophyta</taxon>
        <taxon>Bacillariophyceae</taxon>
        <taxon>Bacillariophycidae</taxon>
        <taxon>Bacillariales</taxon>
        <taxon>Bacillariaceae</taxon>
        <taxon>Cylindrotheca</taxon>
    </lineage>
</organism>
<reference evidence="2" key="1">
    <citation type="submission" date="2023-08" db="EMBL/GenBank/DDBJ databases">
        <authorList>
            <person name="Audoor S."/>
            <person name="Bilcke G."/>
        </authorList>
    </citation>
    <scope>NUCLEOTIDE SEQUENCE</scope>
</reference>
<feature type="region of interest" description="Disordered" evidence="1">
    <location>
        <begin position="99"/>
        <end position="136"/>
    </location>
</feature>
<name>A0AAD2FDZ1_9STRA</name>
<feature type="compositionally biased region" description="Polar residues" evidence="1">
    <location>
        <begin position="55"/>
        <end position="74"/>
    </location>
</feature>
<evidence type="ECO:0000313" key="2">
    <source>
        <dbReference type="EMBL" id="CAJ1931413.1"/>
    </source>
</evidence>
<accession>A0AAD2FDZ1</accession>
<gene>
    <name evidence="2" type="ORF">CYCCA115_LOCUS2377</name>
</gene>
<feature type="compositionally biased region" description="Polar residues" evidence="1">
    <location>
        <begin position="99"/>
        <end position="108"/>
    </location>
</feature>
<feature type="compositionally biased region" description="Low complexity" evidence="1">
    <location>
        <begin position="109"/>
        <end position="136"/>
    </location>
</feature>
<feature type="region of interest" description="Disordered" evidence="1">
    <location>
        <begin position="50"/>
        <end position="85"/>
    </location>
</feature>
<dbReference type="Proteomes" id="UP001295423">
    <property type="component" value="Unassembled WGS sequence"/>
</dbReference>
<protein>
    <submittedName>
        <fullName evidence="2">Uncharacterized protein</fullName>
    </submittedName>
</protein>
<dbReference type="AlphaFoldDB" id="A0AAD2FDZ1"/>
<dbReference type="EMBL" id="CAKOGP040000147">
    <property type="protein sequence ID" value="CAJ1931413.1"/>
    <property type="molecule type" value="Genomic_DNA"/>
</dbReference>
<sequence length="188" mass="19937">MSEKDMKLGGAAATKFASKNSYDGAASATYKSTDQVREYYLSEMERLKEAKEVEQSNTSTTNEASGTSVSSSNVPDFWASRQRERDLQAKQMGVFARNATTMPQQQNQSVPSSSPVSVMASATSSTTGASSGSSLSPEVALVQIATNTLETMAAAMESNSQTKIPMSERAAFANAMKRAMAALAKQSS</sequence>
<proteinExistence type="predicted"/>
<evidence type="ECO:0000256" key="1">
    <source>
        <dbReference type="SAM" id="MobiDB-lite"/>
    </source>
</evidence>
<keyword evidence="3" id="KW-1185">Reference proteome</keyword>
<comment type="caution">
    <text evidence="2">The sequence shown here is derived from an EMBL/GenBank/DDBJ whole genome shotgun (WGS) entry which is preliminary data.</text>
</comment>